<comment type="subunit">
    <text evidence="5">Monomer.</text>
</comment>
<keyword evidence="3 5" id="KW-0949">S-adenosyl-L-methionine</keyword>
<dbReference type="STRING" id="43775.SAMN04489760_10678"/>
<dbReference type="InterPro" id="IPR042118">
    <property type="entry name" value="QueA_dom1"/>
</dbReference>
<dbReference type="SUPFAM" id="SSF111337">
    <property type="entry name" value="QueA-like"/>
    <property type="match status" value="1"/>
</dbReference>
<evidence type="ECO:0000256" key="1">
    <source>
        <dbReference type="ARBA" id="ARBA00022490"/>
    </source>
</evidence>
<evidence type="ECO:0000313" key="7">
    <source>
        <dbReference type="Proteomes" id="UP000198744"/>
    </source>
</evidence>
<dbReference type="GO" id="GO:0005737">
    <property type="term" value="C:cytoplasm"/>
    <property type="evidence" value="ECO:0007669"/>
    <property type="project" value="UniProtKB-SubCell"/>
</dbReference>
<dbReference type="NCBIfam" id="TIGR00113">
    <property type="entry name" value="queA"/>
    <property type="match status" value="1"/>
</dbReference>
<dbReference type="AlphaFoldDB" id="A0A1H7WE19"/>
<reference evidence="6 7" key="1">
    <citation type="submission" date="2016-10" db="EMBL/GenBank/DDBJ databases">
        <authorList>
            <person name="de Groot N.N."/>
        </authorList>
    </citation>
    <scope>NUCLEOTIDE SEQUENCE [LARGE SCALE GENOMIC DNA]</scope>
    <source>
        <strain evidence="6 7">DSM 8423</strain>
    </source>
</reference>
<dbReference type="PANTHER" id="PTHR30307">
    <property type="entry name" value="S-ADENOSYLMETHIONINE:TRNA RIBOSYLTRANSFERASE-ISOMERASE"/>
    <property type="match status" value="1"/>
</dbReference>
<dbReference type="InterPro" id="IPR042119">
    <property type="entry name" value="QueA_dom2"/>
</dbReference>
<dbReference type="InterPro" id="IPR003699">
    <property type="entry name" value="QueA"/>
</dbReference>
<name>A0A1H7WE19_9BACT</name>
<dbReference type="Pfam" id="PF02547">
    <property type="entry name" value="Queuosine_synth"/>
    <property type="match status" value="1"/>
</dbReference>
<dbReference type="OrthoDB" id="9805933at2"/>
<protein>
    <recommendedName>
        <fullName evidence="5">S-adenosylmethionine:tRNA ribosyltransferase-isomerase</fullName>
        <ecNumber evidence="5">2.4.99.17</ecNumber>
    </recommendedName>
    <alternativeName>
        <fullName evidence="5">Queuosine biosynthesis protein QueA</fullName>
    </alternativeName>
</protein>
<dbReference type="GO" id="GO:0051075">
    <property type="term" value="F:S-adenosylmethionine:tRNA ribosyltransferase-isomerase activity"/>
    <property type="evidence" value="ECO:0007669"/>
    <property type="project" value="UniProtKB-EC"/>
</dbReference>
<dbReference type="HAMAP" id="MF_00113">
    <property type="entry name" value="QueA"/>
    <property type="match status" value="1"/>
</dbReference>
<dbReference type="PANTHER" id="PTHR30307:SF0">
    <property type="entry name" value="S-ADENOSYLMETHIONINE:TRNA RIBOSYLTRANSFERASE-ISOMERASE"/>
    <property type="match status" value="1"/>
</dbReference>
<keyword evidence="6" id="KW-0413">Isomerase</keyword>
<dbReference type="RefSeq" id="WP_093882783.1">
    <property type="nucleotide sequence ID" value="NZ_FOBS01000006.1"/>
</dbReference>
<dbReference type="EMBL" id="FOBS01000006">
    <property type="protein sequence ID" value="SEM19278.1"/>
    <property type="molecule type" value="Genomic_DNA"/>
</dbReference>
<dbReference type="GO" id="GO:0008616">
    <property type="term" value="P:tRNA queuosine(34) biosynthetic process"/>
    <property type="evidence" value="ECO:0007669"/>
    <property type="project" value="UniProtKB-UniRule"/>
</dbReference>
<dbReference type="NCBIfam" id="NF001140">
    <property type="entry name" value="PRK00147.1"/>
    <property type="match status" value="1"/>
</dbReference>
<comment type="subcellular location">
    <subcellularLocation>
        <location evidence="5">Cytoplasm</location>
    </subcellularLocation>
</comment>
<dbReference type="InterPro" id="IPR036100">
    <property type="entry name" value="QueA_sf"/>
</dbReference>
<comment type="function">
    <text evidence="5">Transfers and isomerizes the ribose moiety from AdoMet to the 7-aminomethyl group of 7-deazaguanine (preQ1-tRNA) to give epoxyqueuosine (oQ-tRNA).</text>
</comment>
<sequence length="361" mass="40859">MKLSDFHYDLPQSRIAQQPCAQRDHARMMVLDRRGQHLEHRHFYDFPDFLQKGDVLVINDSKVIPARLSGAKETGSRIELLLLSRHPDPLSIRNAEGAESSPLQTGADETWDVLLKPGKRVRIGTKINFDDSNQATVIERISEKKWRVAFSTALPFDLFLQQFGKAPLPPYIKRKREELSRPQDRERYQTIYARHPGSVAAPTAGFHFSEAQFKALQEREVAIAPVTLHVGFGTFTPIETEEVEDHVMDAESFSLSPESAERINSARRVIAVGTTSTRVLESAADDQGRVQPMSASSRLFIYPGYRFKRVDALLTNFHLPQSSLFLLACALAGKDLIFQAYSAAIQEEYRFYSYGDCMLIL</sequence>
<keyword evidence="7" id="KW-1185">Reference proteome</keyword>
<evidence type="ECO:0000256" key="4">
    <source>
        <dbReference type="ARBA" id="ARBA00022785"/>
    </source>
</evidence>
<keyword evidence="2 5" id="KW-0808">Transferase</keyword>
<proteinExistence type="inferred from homology"/>
<comment type="pathway">
    <text evidence="5">tRNA modification; tRNA-queuosine biosynthesis.</text>
</comment>
<evidence type="ECO:0000256" key="3">
    <source>
        <dbReference type="ARBA" id="ARBA00022691"/>
    </source>
</evidence>
<evidence type="ECO:0000256" key="5">
    <source>
        <dbReference type="HAMAP-Rule" id="MF_00113"/>
    </source>
</evidence>
<gene>
    <name evidence="5" type="primary">queA</name>
    <name evidence="6" type="ORF">SAMN04489760_10678</name>
</gene>
<dbReference type="FunFam" id="2.40.10.240:FF:000002">
    <property type="entry name" value="S-adenosylmethionine:tRNA ribosyltransferase-isomerase"/>
    <property type="match status" value="1"/>
</dbReference>
<organism evidence="6 7">
    <name type="scientific">Syntrophus gentianae</name>
    <dbReference type="NCBI Taxonomy" id="43775"/>
    <lineage>
        <taxon>Bacteria</taxon>
        <taxon>Pseudomonadati</taxon>
        <taxon>Thermodesulfobacteriota</taxon>
        <taxon>Syntrophia</taxon>
        <taxon>Syntrophales</taxon>
        <taxon>Syntrophaceae</taxon>
        <taxon>Syntrophus</taxon>
    </lineage>
</organism>
<evidence type="ECO:0000313" key="6">
    <source>
        <dbReference type="EMBL" id="SEM19278.1"/>
    </source>
</evidence>
<accession>A0A1H7WE19</accession>
<evidence type="ECO:0000256" key="2">
    <source>
        <dbReference type="ARBA" id="ARBA00022679"/>
    </source>
</evidence>
<keyword evidence="1 5" id="KW-0963">Cytoplasm</keyword>
<dbReference type="UniPathway" id="UPA00392"/>
<comment type="similarity">
    <text evidence="5">Belongs to the QueA family.</text>
</comment>
<dbReference type="EC" id="2.4.99.17" evidence="5"/>
<dbReference type="Gene3D" id="3.40.1780.10">
    <property type="entry name" value="QueA-like"/>
    <property type="match status" value="1"/>
</dbReference>
<dbReference type="Proteomes" id="UP000198744">
    <property type="component" value="Unassembled WGS sequence"/>
</dbReference>
<comment type="catalytic activity">
    <reaction evidence="5">
        <text>7-aminomethyl-7-carbaguanosine(34) in tRNA + S-adenosyl-L-methionine = epoxyqueuosine(34) in tRNA + adenine + L-methionine + 2 H(+)</text>
        <dbReference type="Rhea" id="RHEA:32155"/>
        <dbReference type="Rhea" id="RHEA-COMP:10342"/>
        <dbReference type="Rhea" id="RHEA-COMP:18582"/>
        <dbReference type="ChEBI" id="CHEBI:15378"/>
        <dbReference type="ChEBI" id="CHEBI:16708"/>
        <dbReference type="ChEBI" id="CHEBI:57844"/>
        <dbReference type="ChEBI" id="CHEBI:59789"/>
        <dbReference type="ChEBI" id="CHEBI:82833"/>
        <dbReference type="ChEBI" id="CHEBI:194443"/>
        <dbReference type="EC" id="2.4.99.17"/>
    </reaction>
</comment>
<keyword evidence="4 5" id="KW-0671">Queuosine biosynthesis</keyword>
<dbReference type="Gene3D" id="2.40.10.240">
    <property type="entry name" value="QueA-like"/>
    <property type="match status" value="1"/>
</dbReference>